<dbReference type="EMBL" id="SNYW01000001">
    <property type="protein sequence ID" value="TDQ86400.1"/>
    <property type="molecule type" value="Genomic_DNA"/>
</dbReference>
<evidence type="ECO:0000313" key="4">
    <source>
        <dbReference type="Proteomes" id="UP000295783"/>
    </source>
</evidence>
<dbReference type="InterPro" id="IPR052956">
    <property type="entry name" value="Mesenchyme-surface_protein"/>
</dbReference>
<name>A0A4R6WTD6_9PROT</name>
<protein>
    <submittedName>
        <fullName evidence="3">DNA-binding beta-propeller fold protein YncE</fullName>
    </submittedName>
</protein>
<feature type="chain" id="PRO_5020844673" evidence="1">
    <location>
        <begin position="36"/>
        <end position="752"/>
    </location>
</feature>
<evidence type="ECO:0000256" key="1">
    <source>
        <dbReference type="SAM" id="SignalP"/>
    </source>
</evidence>
<evidence type="ECO:0000259" key="2">
    <source>
        <dbReference type="Pfam" id="PF13449"/>
    </source>
</evidence>
<dbReference type="Gene3D" id="2.130.10.10">
    <property type="entry name" value="YVTN repeat-like/Quinoprotein amine dehydrogenase"/>
    <property type="match status" value="1"/>
</dbReference>
<accession>A0A4R6WTD6</accession>
<feature type="domain" description="Phytase-like" evidence="2">
    <location>
        <begin position="464"/>
        <end position="730"/>
    </location>
</feature>
<dbReference type="InterPro" id="IPR027372">
    <property type="entry name" value="Phytase-like_dom"/>
</dbReference>
<dbReference type="RefSeq" id="WP_133611515.1">
    <property type="nucleotide sequence ID" value="NZ_SNYW01000001.1"/>
</dbReference>
<keyword evidence="4" id="KW-1185">Reference proteome</keyword>
<dbReference type="OrthoDB" id="9803927at2"/>
<dbReference type="PANTHER" id="PTHR46928:SF1">
    <property type="entry name" value="MESENCHYME-SPECIFIC CELL SURFACE GLYCOPROTEIN"/>
    <property type="match status" value="1"/>
</dbReference>
<dbReference type="SUPFAM" id="SSF51004">
    <property type="entry name" value="C-terminal (heme d1) domain of cytochrome cd1-nitrite reductase"/>
    <property type="match status" value="1"/>
</dbReference>
<dbReference type="Pfam" id="PF13449">
    <property type="entry name" value="Phytase-like"/>
    <property type="match status" value="1"/>
</dbReference>
<feature type="signal peptide" evidence="1">
    <location>
        <begin position="1"/>
        <end position="35"/>
    </location>
</feature>
<keyword evidence="3" id="KW-0238">DNA-binding</keyword>
<dbReference type="Proteomes" id="UP000295783">
    <property type="component" value="Unassembled WGS sequence"/>
</dbReference>
<dbReference type="PANTHER" id="PTHR46928">
    <property type="entry name" value="MESENCHYME-SPECIFIC CELL SURFACE GLYCOPROTEIN"/>
    <property type="match status" value="1"/>
</dbReference>
<dbReference type="GO" id="GO:0003677">
    <property type="term" value="F:DNA binding"/>
    <property type="evidence" value="ECO:0007669"/>
    <property type="project" value="UniProtKB-KW"/>
</dbReference>
<sequence>MRHAATSSRQPAGRLLRLATGTAMILCLAQGAALAEDTYFSRQATLPVFLNLPAGTDPATETAAEIIAATADGMGLVYTDSPGRALGFVDIADLAAPKFTGRLDMGGEPTSVAVIGNIALAGINTSESYVKPGGHVAVIDLASRSIKASCDVGGQPDSVAISPDKAYLAVVVENERDEELNDGALPQLPAGHLALFALGADGMPANCDAATIIDLTGLAATAGEDPEPEFVDINADNIAAVTLQENNHITLIDLKSAKVVTHFTAGAVDLAGIDANDDKVIAAIDSRQGVLREPDAIGWLDNERFVTANEGDYQGGSRSFTIFDKSGKVLFESGSMLEHLAMANGQFPVKRAKSKGVEPEGLEIGRFGDETLIFVLAERGNFVAVYRDKGGAAAPEFLQMLPTAVGPEGAVAIPGRGLLAVASETDSAEDNVRASVSLYARDAARPFAPAIISAIDPATDAPIGWGALSGLAADPVAEGKLYAVSDSIYGVSRIYALDATATPARITRAIDIKKDGKPVGYDLEGIALAKDGGFWLASEGNPDKEINNYLLKVDGAGNVLEEIQLPEALVAQAVRFGLEGIAAWEENGREKLILAVQREWKDDPKGLVKLAIHEPATKSWSYVHYPLETPKSGNGGWVGLSEITHLGGLRFALIERDNQPGVHAALKLITTIDLAGVDPKPLGETLPVVGKKVVLDALPLMLAGKGWISDKIEGLTVTRGGQVYAVIDNDGLSDAPGETQFLRLGALDQLTQ</sequence>
<gene>
    <name evidence="3" type="ORF">A8950_0091</name>
</gene>
<comment type="caution">
    <text evidence="3">The sequence shown here is derived from an EMBL/GenBank/DDBJ whole genome shotgun (WGS) entry which is preliminary data.</text>
</comment>
<organism evidence="3 4">
    <name type="scientific">Dongia mobilis</name>
    <dbReference type="NCBI Taxonomy" id="578943"/>
    <lineage>
        <taxon>Bacteria</taxon>
        <taxon>Pseudomonadati</taxon>
        <taxon>Pseudomonadota</taxon>
        <taxon>Alphaproteobacteria</taxon>
        <taxon>Rhodospirillales</taxon>
        <taxon>Dongiaceae</taxon>
        <taxon>Dongia</taxon>
    </lineage>
</organism>
<dbReference type="InterPro" id="IPR011048">
    <property type="entry name" value="Haem_d1_sf"/>
</dbReference>
<dbReference type="SUPFAM" id="SSF101898">
    <property type="entry name" value="NHL repeat"/>
    <property type="match status" value="1"/>
</dbReference>
<dbReference type="InterPro" id="IPR015943">
    <property type="entry name" value="WD40/YVTN_repeat-like_dom_sf"/>
</dbReference>
<reference evidence="3 4" key="1">
    <citation type="submission" date="2019-03" db="EMBL/GenBank/DDBJ databases">
        <title>Genomic Encyclopedia of Type Strains, Phase III (KMG-III): the genomes of soil and plant-associated and newly described type strains.</title>
        <authorList>
            <person name="Whitman W."/>
        </authorList>
    </citation>
    <scope>NUCLEOTIDE SEQUENCE [LARGE SCALE GENOMIC DNA]</scope>
    <source>
        <strain evidence="3 4">CGMCC 1.7660</strain>
    </source>
</reference>
<proteinExistence type="predicted"/>
<dbReference type="AlphaFoldDB" id="A0A4R6WTD6"/>
<evidence type="ECO:0000313" key="3">
    <source>
        <dbReference type="EMBL" id="TDQ86400.1"/>
    </source>
</evidence>
<keyword evidence="1" id="KW-0732">Signal</keyword>